<protein>
    <submittedName>
        <fullName evidence="1">Uncharacterized protein</fullName>
    </submittedName>
</protein>
<accession>I2GK71</accession>
<evidence type="ECO:0000313" key="1">
    <source>
        <dbReference type="EMBL" id="CCH54296.1"/>
    </source>
</evidence>
<dbReference type="AlphaFoldDB" id="I2GK71"/>
<organism evidence="1 2">
    <name type="scientific">Fibrisoma limi BUZ 3</name>
    <dbReference type="NCBI Taxonomy" id="1185876"/>
    <lineage>
        <taxon>Bacteria</taxon>
        <taxon>Pseudomonadati</taxon>
        <taxon>Bacteroidota</taxon>
        <taxon>Cytophagia</taxon>
        <taxon>Cytophagales</taxon>
        <taxon>Spirosomataceae</taxon>
        <taxon>Fibrisoma</taxon>
    </lineage>
</organism>
<comment type="caution">
    <text evidence="1">The sequence shown here is derived from an EMBL/GenBank/DDBJ whole genome shotgun (WGS) entry which is preliminary data.</text>
</comment>
<dbReference type="STRING" id="1185876.BN8_03454"/>
<sequence>MMNLFQQEFVLGVFLSNLVALLFNDYSFLQGPSERSYYRNSSKSTGG</sequence>
<name>I2GK71_9BACT</name>
<dbReference type="EMBL" id="CAIT01000006">
    <property type="protein sequence ID" value="CCH54296.1"/>
    <property type="molecule type" value="Genomic_DNA"/>
</dbReference>
<gene>
    <name evidence="1" type="ORF">BN8_03454</name>
</gene>
<evidence type="ECO:0000313" key="2">
    <source>
        <dbReference type="Proteomes" id="UP000009309"/>
    </source>
</evidence>
<dbReference type="Proteomes" id="UP000009309">
    <property type="component" value="Unassembled WGS sequence"/>
</dbReference>
<dbReference type="RefSeq" id="WP_009282876.1">
    <property type="nucleotide sequence ID" value="NZ_CAIT01000006.1"/>
</dbReference>
<reference evidence="1 2" key="1">
    <citation type="journal article" date="2012" name="J. Bacteriol.">
        <title>Genome Sequence of the Filamentous Bacterium Fibrisoma limi BUZ 3T.</title>
        <authorList>
            <person name="Filippini M."/>
            <person name="Qi W."/>
            <person name="Jaenicke S."/>
            <person name="Goesmann A."/>
            <person name="Smits T.H."/>
            <person name="Bagheri H.C."/>
        </authorList>
    </citation>
    <scope>NUCLEOTIDE SEQUENCE [LARGE SCALE GENOMIC DNA]</scope>
    <source>
        <strain evidence="2">BUZ 3T</strain>
    </source>
</reference>
<proteinExistence type="predicted"/>
<keyword evidence="2" id="KW-1185">Reference proteome</keyword>